<reference evidence="1 2" key="1">
    <citation type="submission" date="2016-11" db="EMBL/GenBank/DDBJ databases">
        <authorList>
            <person name="Jaros S."/>
            <person name="Januszkiewicz K."/>
            <person name="Wedrychowicz H."/>
        </authorList>
    </citation>
    <scope>NUCLEOTIDE SEQUENCE [LARGE SCALE GENOMIC DNA]</scope>
    <source>
        <strain evidence="1 2">DSM 27063</strain>
    </source>
</reference>
<accession>A0A1M6CV21</accession>
<evidence type="ECO:0000313" key="1">
    <source>
        <dbReference type="EMBL" id="SHI64877.1"/>
    </source>
</evidence>
<dbReference type="EMBL" id="FQZE01000004">
    <property type="protein sequence ID" value="SHI64877.1"/>
    <property type="molecule type" value="Genomic_DNA"/>
</dbReference>
<dbReference type="AlphaFoldDB" id="A0A1M6CV21"/>
<gene>
    <name evidence="1" type="ORF">SAMN05444280_104104</name>
</gene>
<keyword evidence="2" id="KW-1185">Reference proteome</keyword>
<dbReference type="STRING" id="1168035.SAMN05444280_104104"/>
<evidence type="ECO:0008006" key="3">
    <source>
        <dbReference type="Google" id="ProtNLM"/>
    </source>
</evidence>
<dbReference type="Proteomes" id="UP000184050">
    <property type="component" value="Unassembled WGS sequence"/>
</dbReference>
<name>A0A1M6CV21_9BACT</name>
<proteinExistence type="predicted"/>
<sequence length="155" mass="17095">MLLIPCTSALAQHNHSHDYDHHDEHKFHIGVGAGAASFSGESGLEPALHLHLLRKLNAESNWSLGIGYEGIIGEEWHNGVNFLVNYRPFHFLSFNAGPGIVFEKEQNETEVLPAFHAESVFEFTISGIHLGPMLGVGFNKEHTHFSAGIHLGFGF</sequence>
<protein>
    <recommendedName>
        <fullName evidence="3">Lipid A 3-O-deacylase (PagL)</fullName>
    </recommendedName>
</protein>
<evidence type="ECO:0000313" key="2">
    <source>
        <dbReference type="Proteomes" id="UP000184050"/>
    </source>
</evidence>
<organism evidence="1 2">
    <name type="scientific">Tangfeifania diversioriginum</name>
    <dbReference type="NCBI Taxonomy" id="1168035"/>
    <lineage>
        <taxon>Bacteria</taxon>
        <taxon>Pseudomonadati</taxon>
        <taxon>Bacteroidota</taxon>
        <taxon>Bacteroidia</taxon>
        <taxon>Marinilabiliales</taxon>
        <taxon>Prolixibacteraceae</taxon>
        <taxon>Tangfeifania</taxon>
    </lineage>
</organism>